<keyword evidence="4" id="KW-1185">Reference proteome</keyword>
<gene>
    <name evidence="3" type="ORF">CBOVIS_LOCUS11397</name>
</gene>
<dbReference type="PANTHER" id="PTHR43115:SF4">
    <property type="entry name" value="DEHYDROGENASE_REDUCTASE SDR FAMILY MEMBER 11"/>
    <property type="match status" value="1"/>
</dbReference>
<dbReference type="EMBL" id="CADEPM010000009">
    <property type="protein sequence ID" value="CAB3409784.1"/>
    <property type="molecule type" value="Genomic_DNA"/>
</dbReference>
<reference evidence="3 4" key="1">
    <citation type="submission" date="2020-04" db="EMBL/GenBank/DDBJ databases">
        <authorList>
            <person name="Laetsch R D."/>
            <person name="Stevens L."/>
            <person name="Kumar S."/>
            <person name="Blaxter L. M."/>
        </authorList>
    </citation>
    <scope>NUCLEOTIDE SEQUENCE [LARGE SCALE GENOMIC DNA]</scope>
</reference>
<protein>
    <submittedName>
        <fullName evidence="3">Uncharacterized protein</fullName>
    </submittedName>
</protein>
<dbReference type="InterPro" id="IPR002347">
    <property type="entry name" value="SDR_fam"/>
</dbReference>
<comment type="caution">
    <text evidence="3">The sequence shown here is derived from an EMBL/GenBank/DDBJ whole genome shotgun (WGS) entry which is preliminary data.</text>
</comment>
<dbReference type="Pfam" id="PF00106">
    <property type="entry name" value="adh_short"/>
    <property type="match status" value="1"/>
</dbReference>
<dbReference type="PRINTS" id="PR00081">
    <property type="entry name" value="GDHRDH"/>
</dbReference>
<dbReference type="AlphaFoldDB" id="A0A8S1F1J3"/>
<evidence type="ECO:0000256" key="1">
    <source>
        <dbReference type="ARBA" id="ARBA00006484"/>
    </source>
</evidence>
<keyword evidence="2" id="KW-0560">Oxidoreductase</keyword>
<evidence type="ECO:0000256" key="2">
    <source>
        <dbReference type="ARBA" id="ARBA00023002"/>
    </source>
</evidence>
<dbReference type="OrthoDB" id="9989144at2759"/>
<comment type="similarity">
    <text evidence="1">Belongs to the short-chain dehydrogenases/reductases (SDR) family.</text>
</comment>
<dbReference type="Gene3D" id="3.40.50.720">
    <property type="entry name" value="NAD(P)-binding Rossmann-like Domain"/>
    <property type="match status" value="1"/>
</dbReference>
<dbReference type="SUPFAM" id="SSF51735">
    <property type="entry name" value="NAD(P)-binding Rossmann-fold domains"/>
    <property type="match status" value="1"/>
</dbReference>
<dbReference type="GO" id="GO:0016491">
    <property type="term" value="F:oxidoreductase activity"/>
    <property type="evidence" value="ECO:0007669"/>
    <property type="project" value="UniProtKB-KW"/>
</dbReference>
<evidence type="ECO:0000313" key="4">
    <source>
        <dbReference type="Proteomes" id="UP000494206"/>
    </source>
</evidence>
<dbReference type="Proteomes" id="UP000494206">
    <property type="component" value="Unassembled WGS sequence"/>
</dbReference>
<sequence length="320" mass="35752">MRSPWPRPQSHHVPYYAAVRGLRRVVHSSQQLAFSMATAPMKILVTGGTDGIGRETAIQLVDLGHNVTIAGRSQEKADALIDLCIDKYQRKVKFIKVDLSVMEQVKSFANRVADECYDIYIMNAGLMNPEKTATVDGLEMTIMTNLISTYIVVNTVLKNRPDEKKMHFVFMTSILIKFYSAIPIGKKLFDPTVVEQWEKAVIPSDKSGPGMYTISKIGTAMLAEWINSKSIPDVTATAIHPGCVHTNMLKTLPARQQFYLKMCSPFTTKLGQAGNNVVHAALHPLPLNEYYVTSRVEKLPSFMQDPSTMAAFSTFLEKYL</sequence>
<dbReference type="InterPro" id="IPR036291">
    <property type="entry name" value="NAD(P)-bd_dom_sf"/>
</dbReference>
<proteinExistence type="inferred from homology"/>
<name>A0A8S1F1J3_9PELO</name>
<accession>A0A8S1F1J3</accession>
<organism evidence="3 4">
    <name type="scientific">Caenorhabditis bovis</name>
    <dbReference type="NCBI Taxonomy" id="2654633"/>
    <lineage>
        <taxon>Eukaryota</taxon>
        <taxon>Metazoa</taxon>
        <taxon>Ecdysozoa</taxon>
        <taxon>Nematoda</taxon>
        <taxon>Chromadorea</taxon>
        <taxon>Rhabditida</taxon>
        <taxon>Rhabditina</taxon>
        <taxon>Rhabditomorpha</taxon>
        <taxon>Rhabditoidea</taxon>
        <taxon>Rhabditidae</taxon>
        <taxon>Peloderinae</taxon>
        <taxon>Caenorhabditis</taxon>
    </lineage>
</organism>
<dbReference type="PANTHER" id="PTHR43115">
    <property type="entry name" value="DEHYDROGENASE/REDUCTASE SDR FAMILY MEMBER 11"/>
    <property type="match status" value="1"/>
</dbReference>
<evidence type="ECO:0000313" key="3">
    <source>
        <dbReference type="EMBL" id="CAB3409784.1"/>
    </source>
</evidence>